<evidence type="ECO:0000259" key="1">
    <source>
        <dbReference type="Pfam" id="PF17874"/>
    </source>
</evidence>
<dbReference type="InterPro" id="IPR011990">
    <property type="entry name" value="TPR-like_helical_dom_sf"/>
</dbReference>
<dbReference type="Pfam" id="PF17874">
    <property type="entry name" value="TPR_MalT"/>
    <property type="match status" value="1"/>
</dbReference>
<protein>
    <recommendedName>
        <fullName evidence="1">MalT-like TPR region domain-containing protein</fullName>
    </recommendedName>
</protein>
<reference evidence="2 3" key="1">
    <citation type="submission" date="2019-12" db="EMBL/GenBank/DDBJ databases">
        <title>Genome sequence of Streptomyces bambusae.</title>
        <authorList>
            <person name="Bansal K."/>
            <person name="Choksket S."/>
            <person name="Korpole S."/>
            <person name="Patil P.B."/>
        </authorList>
    </citation>
    <scope>NUCLEOTIDE SEQUENCE [LARGE SCALE GENOMIC DNA]</scope>
    <source>
        <strain evidence="2 3">SK60</strain>
    </source>
</reference>
<dbReference type="Gene3D" id="1.25.40.10">
    <property type="entry name" value="Tetratricopeptide repeat domain"/>
    <property type="match status" value="1"/>
</dbReference>
<evidence type="ECO:0000313" key="2">
    <source>
        <dbReference type="EMBL" id="MBW5487192.1"/>
    </source>
</evidence>
<dbReference type="EMBL" id="WTFF01000712">
    <property type="protein sequence ID" value="MBW5487192.1"/>
    <property type="molecule type" value="Genomic_DNA"/>
</dbReference>
<accession>A0ABS6ZHF3</accession>
<organism evidence="2 3">
    <name type="scientific">Streptomyces bambusae</name>
    <dbReference type="NCBI Taxonomy" id="1550616"/>
    <lineage>
        <taxon>Bacteria</taxon>
        <taxon>Bacillati</taxon>
        <taxon>Actinomycetota</taxon>
        <taxon>Actinomycetes</taxon>
        <taxon>Kitasatosporales</taxon>
        <taxon>Streptomycetaceae</taxon>
        <taxon>Streptomyces</taxon>
    </lineage>
</organism>
<dbReference type="InterPro" id="IPR041617">
    <property type="entry name" value="TPR_MalT"/>
</dbReference>
<sequence length="242" mass="25982">RRLAREGARAGPAEELTAALLRLLSAPDAGAADDAARRVADLMARLPSEELLRHPELEPLRLYGRAYAQLRSGDLRTAREGLAEAVRACSGDETVLLRHRCLGRLALAEAADGALTGAEEHAEASLEVADEYGIPEAHRSGAACLALAAVAVERGDLHAAAVHLDRAELLPDTFRDPDLMTERSVLRSQVEIARGRWHAALTVLGEPQPPTAPGPVSYHYLRAHENEGVRVGSLLLALMKPM</sequence>
<proteinExistence type="predicted"/>
<feature type="non-terminal residue" evidence="2">
    <location>
        <position position="1"/>
    </location>
</feature>
<dbReference type="Proteomes" id="UP000812013">
    <property type="component" value="Unassembled WGS sequence"/>
</dbReference>
<comment type="caution">
    <text evidence="2">The sequence shown here is derived from an EMBL/GenBank/DDBJ whole genome shotgun (WGS) entry which is preliminary data.</text>
</comment>
<dbReference type="SUPFAM" id="SSF48452">
    <property type="entry name" value="TPR-like"/>
    <property type="match status" value="1"/>
</dbReference>
<feature type="domain" description="MalT-like TPR region" evidence="1">
    <location>
        <begin position="66"/>
        <end position="206"/>
    </location>
</feature>
<gene>
    <name evidence="2" type="ORF">GPJ59_36670</name>
</gene>
<keyword evidence="3" id="KW-1185">Reference proteome</keyword>
<name>A0ABS6ZHF3_9ACTN</name>
<evidence type="ECO:0000313" key="3">
    <source>
        <dbReference type="Proteomes" id="UP000812013"/>
    </source>
</evidence>